<evidence type="ECO:0000256" key="5">
    <source>
        <dbReference type="ARBA" id="ARBA00022692"/>
    </source>
</evidence>
<dbReference type="GO" id="GO:0098719">
    <property type="term" value="P:sodium ion import across plasma membrane"/>
    <property type="evidence" value="ECO:0007669"/>
    <property type="project" value="TreeGrafter"/>
</dbReference>
<evidence type="ECO:0000256" key="3">
    <source>
        <dbReference type="ARBA" id="ARBA00022449"/>
    </source>
</evidence>
<feature type="transmembrane region" description="Helical" evidence="11">
    <location>
        <begin position="311"/>
        <end position="332"/>
    </location>
</feature>
<keyword evidence="14" id="KW-1185">Reference proteome</keyword>
<dbReference type="EMBL" id="FMAQ01000002">
    <property type="protein sequence ID" value="SCB87543.1"/>
    <property type="molecule type" value="Genomic_DNA"/>
</dbReference>
<evidence type="ECO:0000259" key="12">
    <source>
        <dbReference type="Pfam" id="PF00999"/>
    </source>
</evidence>
<dbReference type="PANTHER" id="PTHR10110:SF86">
    <property type="entry name" value="SODIUM_HYDROGEN EXCHANGER 7"/>
    <property type="match status" value="1"/>
</dbReference>
<dbReference type="Pfam" id="PF00999">
    <property type="entry name" value="Na_H_Exchanger"/>
    <property type="match status" value="1"/>
</dbReference>
<dbReference type="GO" id="GO:0015386">
    <property type="term" value="F:potassium:proton antiporter activity"/>
    <property type="evidence" value="ECO:0007669"/>
    <property type="project" value="TreeGrafter"/>
</dbReference>
<feature type="transmembrane region" description="Helical" evidence="11">
    <location>
        <begin position="83"/>
        <end position="105"/>
    </location>
</feature>
<reference evidence="14" key="1">
    <citation type="submission" date="2016-08" db="EMBL/GenBank/DDBJ databases">
        <authorList>
            <person name="Varghese N."/>
            <person name="Submissions Spin"/>
        </authorList>
    </citation>
    <scope>NUCLEOTIDE SEQUENCE [LARGE SCALE GENOMIC DNA]</scope>
    <source>
        <strain evidence="14">R-53248</strain>
    </source>
</reference>
<dbReference type="RefSeq" id="WP_091346879.1">
    <property type="nucleotide sequence ID" value="NZ_FMAQ01000002.1"/>
</dbReference>
<sequence>MELFSIILLLVLIVSLSGVVVKMLPIQIPLPLMQILLGCILAAFNVYVEFDPKLFLVLFIPPLLFADGRKTSVKDFIYNGREIVGLALVLVVISIIALGYILHWILPNVELAAGLALAAVLSPTDAVALSGIVGKGRIEKEKMEIIEGEALMNDASGLVSLNFAIAIAVGDAVFNIFDISVQFFIVAIGGLAIGVLFTWLYARILRKINQLTHNDPAIQIVLLFLLPFAAYIIAEECHCSGILAAVSAGMTVNHSGMMRNAPLTARLQSDSTWSMLTFVFNGFVFVLLGIQLPSILHNTFAENQIDTSIEVWQLCLIVLFVFAVLMGTRFAWLWAMKHMPIMPFGTKRPLAFRSYSNRDLLISTFAGVRGAITLAGVLSIPMTIGGRYQLVFIATGIILISLVVAVIILPILLRGSVILDNSEQTNEILTVKGHMAEEAIVSLEKMQNNLLQETAEDRVDQEIIHEVGSRVIGSLRRRTGLKDLEQKALEAENLERRMRLVAIGAERTALLQMKVRNEVSEEVFEHLNTDLDIYEKMISGDA</sequence>
<protein>
    <submittedName>
        <fullName evidence="13">Sodium/proton antiporter, CPA1 family (TC 2.A.36)</fullName>
    </submittedName>
</protein>
<keyword evidence="11" id="KW-0997">Cell inner membrane</keyword>
<keyword evidence="5 11" id="KW-0812">Transmembrane</keyword>
<dbReference type="InterPro" id="IPR018422">
    <property type="entry name" value="Cation/H_exchanger_CPA1"/>
</dbReference>
<proteinExistence type="inferred from homology"/>
<dbReference type="GO" id="GO:0005886">
    <property type="term" value="C:plasma membrane"/>
    <property type="evidence" value="ECO:0007669"/>
    <property type="project" value="UniProtKB-SubCell"/>
</dbReference>
<feature type="transmembrane region" description="Helical" evidence="11">
    <location>
        <begin position="360"/>
        <end position="384"/>
    </location>
</feature>
<keyword evidence="8 11" id="KW-0406">Ion transport</keyword>
<dbReference type="InterPro" id="IPR004705">
    <property type="entry name" value="Cation/H_exchanger_CPA1_bac"/>
</dbReference>
<evidence type="ECO:0000256" key="6">
    <source>
        <dbReference type="ARBA" id="ARBA00022989"/>
    </source>
</evidence>
<comment type="caution">
    <text evidence="11">Lacks conserved residue(s) required for the propagation of feature annotation.</text>
</comment>
<feature type="domain" description="Cation/H+ exchanger transmembrane" evidence="12">
    <location>
        <begin position="12"/>
        <end position="414"/>
    </location>
</feature>
<accession>A0A1C3ZYY6</accession>
<evidence type="ECO:0000256" key="2">
    <source>
        <dbReference type="ARBA" id="ARBA00022448"/>
    </source>
</evidence>
<evidence type="ECO:0000256" key="7">
    <source>
        <dbReference type="ARBA" id="ARBA00023053"/>
    </source>
</evidence>
<evidence type="ECO:0000256" key="4">
    <source>
        <dbReference type="ARBA" id="ARBA00022475"/>
    </source>
</evidence>
<dbReference type="NCBIfam" id="TIGR00831">
    <property type="entry name" value="a_cpa1"/>
    <property type="match status" value="1"/>
</dbReference>
<dbReference type="GO" id="GO:0051453">
    <property type="term" value="P:regulation of intracellular pH"/>
    <property type="evidence" value="ECO:0007669"/>
    <property type="project" value="TreeGrafter"/>
</dbReference>
<dbReference type="AlphaFoldDB" id="A0A1C3ZYY6"/>
<evidence type="ECO:0000313" key="14">
    <source>
        <dbReference type="Proteomes" id="UP000199670"/>
    </source>
</evidence>
<feature type="transmembrane region" description="Helical" evidence="11">
    <location>
        <begin position="111"/>
        <end position="134"/>
    </location>
</feature>
<keyword evidence="4" id="KW-1003">Cell membrane</keyword>
<keyword evidence="3 11" id="KW-0050">Antiport</keyword>
<feature type="transmembrane region" description="Helical" evidence="11">
    <location>
        <begin position="183"/>
        <end position="205"/>
    </location>
</feature>
<feature type="transmembrane region" description="Helical" evidence="11">
    <location>
        <begin position="28"/>
        <end position="48"/>
    </location>
</feature>
<keyword evidence="9 11" id="KW-0472">Membrane</keyword>
<comment type="function">
    <text evidence="11">Na(+)/H(+) antiporter that extrudes sodium in exchange for external protons.</text>
</comment>
<name>A0A1C3ZYY6_9GAMM</name>
<dbReference type="PANTHER" id="PTHR10110">
    <property type="entry name" value="SODIUM/HYDROGEN EXCHANGER"/>
    <property type="match status" value="1"/>
</dbReference>
<keyword evidence="2 11" id="KW-0813">Transport</keyword>
<dbReference type="STRING" id="1798182.GA0061081_102161"/>
<feature type="transmembrane region" description="Helical" evidence="11">
    <location>
        <begin position="273"/>
        <end position="291"/>
    </location>
</feature>
<evidence type="ECO:0000256" key="9">
    <source>
        <dbReference type="ARBA" id="ARBA00023136"/>
    </source>
</evidence>
<dbReference type="OrthoDB" id="9809206at2"/>
<evidence type="ECO:0000256" key="8">
    <source>
        <dbReference type="ARBA" id="ARBA00023065"/>
    </source>
</evidence>
<dbReference type="Proteomes" id="UP000199670">
    <property type="component" value="Unassembled WGS sequence"/>
</dbReference>
<comment type="similarity">
    <text evidence="11">Belongs to the monovalent cation:proton antiporter 1 (CPA1) transporter (TC 2.A.36) family.</text>
</comment>
<comment type="subcellular location">
    <subcellularLocation>
        <location evidence="11">Cell inner membrane</location>
        <topology evidence="11">Multi-pass membrane protein</topology>
    </subcellularLocation>
    <subcellularLocation>
        <location evidence="1">Cell membrane</location>
        <topology evidence="1">Multi-pass membrane protein</topology>
    </subcellularLocation>
</comment>
<feature type="transmembrane region" description="Helical" evidence="11">
    <location>
        <begin position="155"/>
        <end position="177"/>
    </location>
</feature>
<keyword evidence="6 11" id="KW-1133">Transmembrane helix</keyword>
<organism evidence="13 14">
    <name type="scientific">Gilliamella bombicola</name>
    <dbReference type="NCBI Taxonomy" id="1798182"/>
    <lineage>
        <taxon>Bacteria</taxon>
        <taxon>Pseudomonadati</taxon>
        <taxon>Pseudomonadota</taxon>
        <taxon>Gammaproteobacteria</taxon>
        <taxon>Orbales</taxon>
        <taxon>Orbaceae</taxon>
        <taxon>Gilliamella</taxon>
    </lineage>
</organism>
<keyword evidence="7 11" id="KW-0915">Sodium</keyword>
<gene>
    <name evidence="13" type="ORF">GA0061081_102161</name>
</gene>
<evidence type="ECO:0000256" key="10">
    <source>
        <dbReference type="ARBA" id="ARBA00023201"/>
    </source>
</evidence>
<dbReference type="Gene3D" id="6.10.140.1330">
    <property type="match status" value="1"/>
</dbReference>
<feature type="transmembrane region" description="Helical" evidence="11">
    <location>
        <begin position="217"/>
        <end position="234"/>
    </location>
</feature>
<evidence type="ECO:0000256" key="11">
    <source>
        <dbReference type="RuleBase" id="RU366002"/>
    </source>
</evidence>
<dbReference type="InterPro" id="IPR006153">
    <property type="entry name" value="Cation/H_exchanger_TM"/>
</dbReference>
<feature type="transmembrane region" description="Helical" evidence="11">
    <location>
        <begin position="390"/>
        <end position="413"/>
    </location>
</feature>
<evidence type="ECO:0000313" key="13">
    <source>
        <dbReference type="EMBL" id="SCB87543.1"/>
    </source>
</evidence>
<keyword evidence="10 11" id="KW-0739">Sodium transport</keyword>
<evidence type="ECO:0000256" key="1">
    <source>
        <dbReference type="ARBA" id="ARBA00004651"/>
    </source>
</evidence>
<dbReference type="GO" id="GO:0015385">
    <property type="term" value="F:sodium:proton antiporter activity"/>
    <property type="evidence" value="ECO:0007669"/>
    <property type="project" value="InterPro"/>
</dbReference>